<dbReference type="Pfam" id="PF06736">
    <property type="entry name" value="TMEM175"/>
    <property type="match status" value="1"/>
</dbReference>
<keyword evidence="7" id="KW-0630">Potassium</keyword>
<comment type="similarity">
    <text evidence="2">Belongs to the TMEM175 family.</text>
</comment>
<dbReference type="Proteomes" id="UP001595797">
    <property type="component" value="Unassembled WGS sequence"/>
</dbReference>
<dbReference type="RefSeq" id="WP_277550981.1">
    <property type="nucleotide sequence ID" value="NZ_JARAMH010000006.1"/>
</dbReference>
<gene>
    <name evidence="16" type="ORF">ACFPCS_02550</name>
</gene>
<evidence type="ECO:0000313" key="17">
    <source>
        <dbReference type="Proteomes" id="UP001595797"/>
    </source>
</evidence>
<accession>A0ABV9TFU3</accession>
<evidence type="ECO:0000256" key="12">
    <source>
        <dbReference type="ARBA" id="ARBA00034430"/>
    </source>
</evidence>
<evidence type="ECO:0000256" key="2">
    <source>
        <dbReference type="ARBA" id="ARBA00006920"/>
    </source>
</evidence>
<organism evidence="16 17">
    <name type="scientific">Kocuria oceani</name>
    <dbReference type="NCBI Taxonomy" id="988827"/>
    <lineage>
        <taxon>Bacteria</taxon>
        <taxon>Bacillati</taxon>
        <taxon>Actinomycetota</taxon>
        <taxon>Actinomycetes</taxon>
        <taxon>Micrococcales</taxon>
        <taxon>Micrococcaceae</taxon>
        <taxon>Kocuria</taxon>
    </lineage>
</organism>
<evidence type="ECO:0000256" key="10">
    <source>
        <dbReference type="ARBA" id="ARBA00023136"/>
    </source>
</evidence>
<evidence type="ECO:0000259" key="15">
    <source>
        <dbReference type="Pfam" id="PF14067"/>
    </source>
</evidence>
<evidence type="ECO:0000256" key="5">
    <source>
        <dbReference type="ARBA" id="ARBA00022692"/>
    </source>
</evidence>
<name>A0ABV9TFU3_9MICC</name>
<keyword evidence="5 14" id="KW-0812">Transmembrane</keyword>
<proteinExistence type="inferred from homology"/>
<feature type="transmembrane region" description="Helical" evidence="14">
    <location>
        <begin position="366"/>
        <end position="383"/>
    </location>
</feature>
<keyword evidence="11" id="KW-0407">Ion channel</keyword>
<evidence type="ECO:0000313" key="16">
    <source>
        <dbReference type="EMBL" id="MFC4902444.1"/>
    </source>
</evidence>
<evidence type="ECO:0000256" key="4">
    <source>
        <dbReference type="ARBA" id="ARBA00022538"/>
    </source>
</evidence>
<dbReference type="InterPro" id="IPR010617">
    <property type="entry name" value="TMEM175-like"/>
</dbReference>
<evidence type="ECO:0000256" key="14">
    <source>
        <dbReference type="SAM" id="Phobius"/>
    </source>
</evidence>
<dbReference type="InterPro" id="IPR025902">
    <property type="entry name" value="LssY-like-C_dom"/>
</dbReference>
<keyword evidence="6" id="KW-0631">Potassium channel</keyword>
<feature type="transmembrane region" description="Helical" evidence="14">
    <location>
        <begin position="495"/>
        <end position="512"/>
    </location>
</feature>
<evidence type="ECO:0000256" key="11">
    <source>
        <dbReference type="ARBA" id="ARBA00023303"/>
    </source>
</evidence>
<feature type="transmembrane region" description="Helical" evidence="14">
    <location>
        <begin position="399"/>
        <end position="418"/>
    </location>
</feature>
<evidence type="ECO:0000256" key="13">
    <source>
        <dbReference type="SAM" id="MobiDB-lite"/>
    </source>
</evidence>
<keyword evidence="10 14" id="KW-0472">Membrane</keyword>
<feature type="domain" description="LssY-like C-terminal" evidence="15">
    <location>
        <begin position="88"/>
        <end position="275"/>
    </location>
</feature>
<evidence type="ECO:0000256" key="3">
    <source>
        <dbReference type="ARBA" id="ARBA00022448"/>
    </source>
</evidence>
<evidence type="ECO:0000256" key="7">
    <source>
        <dbReference type="ARBA" id="ARBA00022958"/>
    </source>
</evidence>
<dbReference type="PANTHER" id="PTHR31462:SF5">
    <property type="entry name" value="ENDOSOMAL_LYSOSOMAL PROTON CHANNEL TMEM175"/>
    <property type="match status" value="1"/>
</dbReference>
<protein>
    <submittedName>
        <fullName evidence="16">LssY C-terminal domain-containing protein</fullName>
    </submittedName>
</protein>
<keyword evidence="8 14" id="KW-1133">Transmembrane helix</keyword>
<feature type="transmembrane region" description="Helical" evidence="14">
    <location>
        <begin position="60"/>
        <end position="77"/>
    </location>
</feature>
<keyword evidence="4" id="KW-0633">Potassium transport</keyword>
<feature type="region of interest" description="Disordered" evidence="13">
    <location>
        <begin position="1"/>
        <end position="20"/>
    </location>
</feature>
<feature type="compositionally biased region" description="Basic and acidic residues" evidence="13">
    <location>
        <begin position="1"/>
        <end position="11"/>
    </location>
</feature>
<sequence>MDARGSDRAPDARSTVPGARRGPGPTAVLWLHRSGRLVTTLLAGWGVYHLVLEDVDDGGRLVWAFVPVWALSAYVLLPSLNRVLTGLYVPHYFIGRARTADGLLGDPVNLAVTGSPERLAAAMRAAGWTAADPLTPATAWHISRAAVLHRSYPAAPVSPLYVFGRRQALAFEREVADSPAQRHHVRFWVCPPGWRLPGGALVDLVGAATFDRRVGLSLFTLQVTHKVAARTDAERDLVVAALRSAGARVHVLRNFSSGYHARNGGGDSIETDGHLPVLDVRAAQPAERPGVGPMADESPARPPRRAGPAQTYGRLFGAGESTDRTVYFSDAVFAIAMTLLVLELILPGDLPPERLEPALRAHLPQFLAYVLSFAVIGTAWMSHHRRFTVIRRIDGRLQWLNLLSLFFIALLPMPTSLLSDYGGSGSPWPAALYAAVSAAVYASLNLVWAHAWHAGLMAPEVDAGLYRYVLRGLLPAPVVFALSIPVAFWDPGLAAWSWLLIVPVSAADGWWLRRSTAVDSASG</sequence>
<evidence type="ECO:0000256" key="1">
    <source>
        <dbReference type="ARBA" id="ARBA00004141"/>
    </source>
</evidence>
<feature type="transmembrane region" description="Helical" evidence="14">
    <location>
        <begin position="326"/>
        <end position="346"/>
    </location>
</feature>
<keyword evidence="9" id="KW-0406">Ion transport</keyword>
<feature type="transmembrane region" description="Helical" evidence="14">
    <location>
        <begin position="468"/>
        <end position="489"/>
    </location>
</feature>
<evidence type="ECO:0000256" key="6">
    <source>
        <dbReference type="ARBA" id="ARBA00022826"/>
    </source>
</evidence>
<keyword evidence="17" id="KW-1185">Reference proteome</keyword>
<comment type="catalytic activity">
    <reaction evidence="12">
        <text>K(+)(in) = K(+)(out)</text>
        <dbReference type="Rhea" id="RHEA:29463"/>
        <dbReference type="ChEBI" id="CHEBI:29103"/>
    </reaction>
</comment>
<dbReference type="EMBL" id="JBHSIW010000003">
    <property type="protein sequence ID" value="MFC4902444.1"/>
    <property type="molecule type" value="Genomic_DNA"/>
</dbReference>
<keyword evidence="3" id="KW-0813">Transport</keyword>
<comment type="caution">
    <text evidence="16">The sequence shown here is derived from an EMBL/GenBank/DDBJ whole genome shotgun (WGS) entry which is preliminary data.</text>
</comment>
<evidence type="ECO:0000256" key="9">
    <source>
        <dbReference type="ARBA" id="ARBA00023065"/>
    </source>
</evidence>
<feature type="transmembrane region" description="Helical" evidence="14">
    <location>
        <begin position="430"/>
        <end position="448"/>
    </location>
</feature>
<dbReference type="PANTHER" id="PTHR31462">
    <property type="entry name" value="ENDOSOMAL/LYSOSOMAL POTASSIUM CHANNEL TMEM175"/>
    <property type="match status" value="1"/>
</dbReference>
<comment type="subcellular location">
    <subcellularLocation>
        <location evidence="1">Membrane</location>
        <topology evidence="1">Multi-pass membrane protein</topology>
    </subcellularLocation>
</comment>
<evidence type="ECO:0000256" key="8">
    <source>
        <dbReference type="ARBA" id="ARBA00022989"/>
    </source>
</evidence>
<reference evidence="17" key="1">
    <citation type="journal article" date="2019" name="Int. J. Syst. Evol. Microbiol.">
        <title>The Global Catalogue of Microorganisms (GCM) 10K type strain sequencing project: providing services to taxonomists for standard genome sequencing and annotation.</title>
        <authorList>
            <consortium name="The Broad Institute Genomics Platform"/>
            <consortium name="The Broad Institute Genome Sequencing Center for Infectious Disease"/>
            <person name="Wu L."/>
            <person name="Ma J."/>
        </authorList>
    </citation>
    <scope>NUCLEOTIDE SEQUENCE [LARGE SCALE GENOMIC DNA]</scope>
    <source>
        <strain evidence="17">CGMCC 4.6946</strain>
    </source>
</reference>
<dbReference type="Pfam" id="PF14067">
    <property type="entry name" value="LssY_C"/>
    <property type="match status" value="1"/>
</dbReference>
<feature type="region of interest" description="Disordered" evidence="13">
    <location>
        <begin position="286"/>
        <end position="314"/>
    </location>
</feature>